<keyword evidence="5" id="KW-0732">Signal</keyword>
<comment type="caution">
    <text evidence="6">The sequence shown here is derived from an EMBL/GenBank/DDBJ whole genome shotgun (WGS) entry which is preliminary data.</text>
</comment>
<name>A0A3E1NI01_9BACT</name>
<dbReference type="InterPro" id="IPR036942">
    <property type="entry name" value="Beta-barrel_TonB_sf"/>
</dbReference>
<dbReference type="GO" id="GO:0009279">
    <property type="term" value="C:cell outer membrane"/>
    <property type="evidence" value="ECO:0007669"/>
    <property type="project" value="UniProtKB-SubCell"/>
</dbReference>
<evidence type="ECO:0000313" key="6">
    <source>
        <dbReference type="EMBL" id="RFM27573.1"/>
    </source>
</evidence>
<evidence type="ECO:0000256" key="1">
    <source>
        <dbReference type="ARBA" id="ARBA00004442"/>
    </source>
</evidence>
<evidence type="ECO:0000256" key="2">
    <source>
        <dbReference type="ARBA" id="ARBA00023136"/>
    </source>
</evidence>
<dbReference type="EMBL" id="QTJU01000004">
    <property type="protein sequence ID" value="RFM27573.1"/>
    <property type="molecule type" value="Genomic_DNA"/>
</dbReference>
<comment type="subcellular location">
    <subcellularLocation>
        <location evidence="1">Cell outer membrane</location>
    </subcellularLocation>
</comment>
<dbReference type="Gene3D" id="2.40.170.20">
    <property type="entry name" value="TonB-dependent receptor, beta-barrel domain"/>
    <property type="match status" value="1"/>
</dbReference>
<feature type="chain" id="PRO_5017645138" evidence="5">
    <location>
        <begin position="20"/>
        <end position="584"/>
    </location>
</feature>
<proteinExistence type="predicted"/>
<feature type="compositionally biased region" description="Low complexity" evidence="4">
    <location>
        <begin position="30"/>
        <end position="51"/>
    </location>
</feature>
<dbReference type="SUPFAM" id="SSF56935">
    <property type="entry name" value="Porins"/>
    <property type="match status" value="1"/>
</dbReference>
<keyword evidence="7" id="KW-1185">Reference proteome</keyword>
<dbReference type="RefSeq" id="WP_116847650.1">
    <property type="nucleotide sequence ID" value="NZ_QTJU01000004.1"/>
</dbReference>
<evidence type="ECO:0000256" key="4">
    <source>
        <dbReference type="SAM" id="MobiDB-lite"/>
    </source>
</evidence>
<evidence type="ECO:0000313" key="7">
    <source>
        <dbReference type="Proteomes" id="UP000261284"/>
    </source>
</evidence>
<feature type="region of interest" description="Disordered" evidence="4">
    <location>
        <begin position="24"/>
        <end position="63"/>
    </location>
</feature>
<feature type="signal peptide" evidence="5">
    <location>
        <begin position="1"/>
        <end position="19"/>
    </location>
</feature>
<dbReference type="AlphaFoldDB" id="A0A3E1NI01"/>
<evidence type="ECO:0000256" key="5">
    <source>
        <dbReference type="SAM" id="SignalP"/>
    </source>
</evidence>
<reference evidence="6 7" key="1">
    <citation type="submission" date="2018-08" db="EMBL/GenBank/DDBJ databases">
        <title>Chitinophagaceae sp. K23C18032701, a novel bacterium isolated from forest soil.</title>
        <authorList>
            <person name="Wang C."/>
        </authorList>
    </citation>
    <scope>NUCLEOTIDE SEQUENCE [LARGE SCALE GENOMIC DNA]</scope>
    <source>
        <strain evidence="6 7">K23C18032701</strain>
    </source>
</reference>
<sequence length="584" mass="65425">MKKSIFILVLLCATTAVWAQRKQTHRKTAAKQQTQKKAPAKSTAKPAANKPAAKEAAPDDVTQSKTVTITSSFKPSLRNASKINFSAATPVNDLELPKLQYRVPAQNLFFTYQPATLKPLALNPDSALRWDNSSYVKLGFGNYTTPFAQVGLSFGDPSKALVNVNADHISSKGSLPFQEYRKTGASVSGIFTPNDNVEWNGTVFFRNTNQYRYGFTPDTLKSYSKDSLKQQYTNFGIKVGLRNKQENEYGIDYNPTIAANAFSDNNHAREASFVLDAPLSKSFSKVFAFNLGVRADITSYKRDSVAKNISNNLFYVTPALQFKTPDFKLVAGVTPSWDNGAFHLLPNFTADARIVEERFVLQAGWVGSYNKNTYQSLSTTNPWLLQPTFLTNTRLGEEYAGFKGSAGAHFTYNARVSYLQIRNQALFVNDTLLGNSFNVVNENSMNDLRLHAEIGYTVQEKFSLLGGFSYNQYTNLKDNQKAWGLLPLEINGSLRWQVVKDFTFKSDVFFWDGPRYYNKSFGAGKQDPAVDLNLGAEFTVLPRLNIWLQVNNLFNNKYERWHQYQVLGTNVLGGVVYSFGQTAK</sequence>
<keyword evidence="2" id="KW-0472">Membrane</keyword>
<keyword evidence="6" id="KW-0675">Receptor</keyword>
<keyword evidence="3" id="KW-0998">Cell outer membrane</keyword>
<accession>A0A3E1NI01</accession>
<evidence type="ECO:0000256" key="3">
    <source>
        <dbReference type="ARBA" id="ARBA00023237"/>
    </source>
</evidence>
<dbReference type="OrthoDB" id="1264254at2"/>
<gene>
    <name evidence="6" type="ORF">DXN05_12700</name>
</gene>
<dbReference type="Proteomes" id="UP000261284">
    <property type="component" value="Unassembled WGS sequence"/>
</dbReference>
<organism evidence="6 7">
    <name type="scientific">Deminuibacter soli</name>
    <dbReference type="NCBI Taxonomy" id="2291815"/>
    <lineage>
        <taxon>Bacteria</taxon>
        <taxon>Pseudomonadati</taxon>
        <taxon>Bacteroidota</taxon>
        <taxon>Chitinophagia</taxon>
        <taxon>Chitinophagales</taxon>
        <taxon>Chitinophagaceae</taxon>
        <taxon>Deminuibacter</taxon>
    </lineage>
</organism>
<protein>
    <submittedName>
        <fullName evidence="6">TonB-dependent receptor</fullName>
    </submittedName>
</protein>